<proteinExistence type="predicted"/>
<feature type="transmembrane region" description="Helical" evidence="1">
    <location>
        <begin position="54"/>
        <end position="78"/>
    </location>
</feature>
<accession>A0A8T0T3W5</accession>
<organism evidence="2 3">
    <name type="scientific">Panicum virgatum</name>
    <name type="common">Blackwell switchgrass</name>
    <dbReference type="NCBI Taxonomy" id="38727"/>
    <lineage>
        <taxon>Eukaryota</taxon>
        <taxon>Viridiplantae</taxon>
        <taxon>Streptophyta</taxon>
        <taxon>Embryophyta</taxon>
        <taxon>Tracheophyta</taxon>
        <taxon>Spermatophyta</taxon>
        <taxon>Magnoliopsida</taxon>
        <taxon>Liliopsida</taxon>
        <taxon>Poales</taxon>
        <taxon>Poaceae</taxon>
        <taxon>PACMAD clade</taxon>
        <taxon>Panicoideae</taxon>
        <taxon>Panicodae</taxon>
        <taxon>Paniceae</taxon>
        <taxon>Panicinae</taxon>
        <taxon>Panicum</taxon>
        <taxon>Panicum sect. Hiantes</taxon>
    </lineage>
</organism>
<keyword evidence="1" id="KW-1133">Transmembrane helix</keyword>
<protein>
    <submittedName>
        <fullName evidence="2">Uncharacterized protein</fullName>
    </submittedName>
</protein>
<dbReference type="EMBL" id="CM029044">
    <property type="protein sequence ID" value="KAG2603915.1"/>
    <property type="molecule type" value="Genomic_DNA"/>
</dbReference>
<comment type="caution">
    <text evidence="2">The sequence shown here is derived from an EMBL/GenBank/DDBJ whole genome shotgun (WGS) entry which is preliminary data.</text>
</comment>
<keyword evidence="1" id="KW-0812">Transmembrane</keyword>
<gene>
    <name evidence="2" type="ORF">PVAP13_4NG026962</name>
</gene>
<name>A0A8T0T3W5_PANVG</name>
<evidence type="ECO:0000313" key="3">
    <source>
        <dbReference type="Proteomes" id="UP000823388"/>
    </source>
</evidence>
<sequence>MNVWGVVAGIKKIFYLYLFRSIVALHSSLARRLIPHNVVLNSRSPSTTDSKEVPYVKASLVEFAVTICTTNIVLAMLVELKI</sequence>
<reference evidence="2" key="1">
    <citation type="submission" date="2020-05" db="EMBL/GenBank/DDBJ databases">
        <title>WGS assembly of Panicum virgatum.</title>
        <authorList>
            <person name="Lovell J.T."/>
            <person name="Jenkins J."/>
            <person name="Shu S."/>
            <person name="Juenger T.E."/>
            <person name="Schmutz J."/>
        </authorList>
    </citation>
    <scope>NUCLEOTIDE SEQUENCE</scope>
    <source>
        <strain evidence="2">AP13</strain>
    </source>
</reference>
<dbReference type="AlphaFoldDB" id="A0A8T0T3W5"/>
<feature type="transmembrane region" description="Helical" evidence="1">
    <location>
        <begin position="12"/>
        <end position="34"/>
    </location>
</feature>
<dbReference type="Proteomes" id="UP000823388">
    <property type="component" value="Chromosome 4N"/>
</dbReference>
<evidence type="ECO:0000313" key="2">
    <source>
        <dbReference type="EMBL" id="KAG2603915.1"/>
    </source>
</evidence>
<keyword evidence="1" id="KW-0472">Membrane</keyword>
<evidence type="ECO:0000256" key="1">
    <source>
        <dbReference type="SAM" id="Phobius"/>
    </source>
</evidence>
<keyword evidence="3" id="KW-1185">Reference proteome</keyword>